<organism evidence="1 2">
    <name type="scientific">Parasponia andersonii</name>
    <name type="common">Sponia andersonii</name>
    <dbReference type="NCBI Taxonomy" id="3476"/>
    <lineage>
        <taxon>Eukaryota</taxon>
        <taxon>Viridiplantae</taxon>
        <taxon>Streptophyta</taxon>
        <taxon>Embryophyta</taxon>
        <taxon>Tracheophyta</taxon>
        <taxon>Spermatophyta</taxon>
        <taxon>Magnoliopsida</taxon>
        <taxon>eudicotyledons</taxon>
        <taxon>Gunneridae</taxon>
        <taxon>Pentapetalae</taxon>
        <taxon>rosids</taxon>
        <taxon>fabids</taxon>
        <taxon>Rosales</taxon>
        <taxon>Cannabaceae</taxon>
        <taxon>Parasponia</taxon>
    </lineage>
</organism>
<reference evidence="2" key="1">
    <citation type="submission" date="2016-06" db="EMBL/GenBank/DDBJ databases">
        <title>Parallel loss of symbiosis genes in relatives of nitrogen-fixing non-legume Parasponia.</title>
        <authorList>
            <person name="Van Velzen R."/>
            <person name="Holmer R."/>
            <person name="Bu F."/>
            <person name="Rutten L."/>
            <person name="Van Zeijl A."/>
            <person name="Liu W."/>
            <person name="Santuari L."/>
            <person name="Cao Q."/>
            <person name="Sharma T."/>
            <person name="Shen D."/>
            <person name="Roswanjaya Y."/>
            <person name="Wardhani T."/>
            <person name="Kalhor M.S."/>
            <person name="Jansen J."/>
            <person name="Van den Hoogen J."/>
            <person name="Gungor B."/>
            <person name="Hartog M."/>
            <person name="Hontelez J."/>
            <person name="Verver J."/>
            <person name="Yang W.-C."/>
            <person name="Schijlen E."/>
            <person name="Repin R."/>
            <person name="Schilthuizen M."/>
            <person name="Schranz E."/>
            <person name="Heidstra R."/>
            <person name="Miyata K."/>
            <person name="Fedorova E."/>
            <person name="Kohlen W."/>
            <person name="Bisseling T."/>
            <person name="Smit S."/>
            <person name="Geurts R."/>
        </authorList>
    </citation>
    <scope>NUCLEOTIDE SEQUENCE [LARGE SCALE GENOMIC DNA]</scope>
    <source>
        <strain evidence="2">cv. WU1-14</strain>
    </source>
</reference>
<dbReference type="Proteomes" id="UP000237105">
    <property type="component" value="Unassembled WGS sequence"/>
</dbReference>
<dbReference type="AlphaFoldDB" id="A0A2P5A852"/>
<name>A0A2P5A852_PARAD</name>
<dbReference type="EMBL" id="JXTB01000788">
    <property type="protein sequence ID" value="PON32722.1"/>
    <property type="molecule type" value="Genomic_DNA"/>
</dbReference>
<sequence>MILKSISALGKWNPKASVHEPQIDVEDAEIDIDDPKEPEFYAMMLEVEDNSAMPISVKTILV</sequence>
<evidence type="ECO:0000313" key="1">
    <source>
        <dbReference type="EMBL" id="PON32722.1"/>
    </source>
</evidence>
<accession>A0A2P5A852</accession>
<gene>
    <name evidence="1" type="ORF">PanWU01x14_358920</name>
</gene>
<keyword evidence="2" id="KW-1185">Reference proteome</keyword>
<comment type="caution">
    <text evidence="1">The sequence shown here is derived from an EMBL/GenBank/DDBJ whole genome shotgun (WGS) entry which is preliminary data.</text>
</comment>
<protein>
    <submittedName>
        <fullName evidence="1">Uncharacterized protein</fullName>
    </submittedName>
</protein>
<evidence type="ECO:0000313" key="2">
    <source>
        <dbReference type="Proteomes" id="UP000237105"/>
    </source>
</evidence>
<proteinExistence type="predicted"/>